<dbReference type="EMBL" id="GBXM01036625">
    <property type="protein sequence ID" value="JAH71952.1"/>
    <property type="molecule type" value="Transcribed_RNA"/>
</dbReference>
<reference evidence="1" key="2">
    <citation type="journal article" date="2015" name="Fish Shellfish Immunol.">
        <title>Early steps in the European eel (Anguilla anguilla)-Vibrio vulnificus interaction in the gills: Role of the RtxA13 toxin.</title>
        <authorList>
            <person name="Callol A."/>
            <person name="Pajuelo D."/>
            <person name="Ebbesson L."/>
            <person name="Teles M."/>
            <person name="MacKenzie S."/>
            <person name="Amaro C."/>
        </authorList>
    </citation>
    <scope>NUCLEOTIDE SEQUENCE</scope>
</reference>
<proteinExistence type="predicted"/>
<name>A0A0E9V1N0_ANGAN</name>
<accession>A0A0E9V1N0</accession>
<sequence>MLQTLLMMSSSCSAKNCGVLDQRGFSDHAVTNTVSRVSFLAQEGTQLRSHLLVIYSAWLL</sequence>
<reference evidence="1" key="1">
    <citation type="submission" date="2014-11" db="EMBL/GenBank/DDBJ databases">
        <authorList>
            <person name="Amaro Gonzalez C."/>
        </authorList>
    </citation>
    <scope>NUCLEOTIDE SEQUENCE</scope>
</reference>
<protein>
    <submittedName>
        <fullName evidence="1">Uncharacterized protein</fullName>
    </submittedName>
</protein>
<dbReference type="AlphaFoldDB" id="A0A0E9V1N0"/>
<evidence type="ECO:0000313" key="1">
    <source>
        <dbReference type="EMBL" id="JAH71952.1"/>
    </source>
</evidence>
<organism evidence="1">
    <name type="scientific">Anguilla anguilla</name>
    <name type="common">European freshwater eel</name>
    <name type="synonym">Muraena anguilla</name>
    <dbReference type="NCBI Taxonomy" id="7936"/>
    <lineage>
        <taxon>Eukaryota</taxon>
        <taxon>Metazoa</taxon>
        <taxon>Chordata</taxon>
        <taxon>Craniata</taxon>
        <taxon>Vertebrata</taxon>
        <taxon>Euteleostomi</taxon>
        <taxon>Actinopterygii</taxon>
        <taxon>Neopterygii</taxon>
        <taxon>Teleostei</taxon>
        <taxon>Anguilliformes</taxon>
        <taxon>Anguillidae</taxon>
        <taxon>Anguilla</taxon>
    </lineage>
</organism>